<organism evidence="2 3">
    <name type="scientific">Anisodus acutangulus</name>
    <dbReference type="NCBI Taxonomy" id="402998"/>
    <lineage>
        <taxon>Eukaryota</taxon>
        <taxon>Viridiplantae</taxon>
        <taxon>Streptophyta</taxon>
        <taxon>Embryophyta</taxon>
        <taxon>Tracheophyta</taxon>
        <taxon>Spermatophyta</taxon>
        <taxon>Magnoliopsida</taxon>
        <taxon>eudicotyledons</taxon>
        <taxon>Gunneridae</taxon>
        <taxon>Pentapetalae</taxon>
        <taxon>asterids</taxon>
        <taxon>lamiids</taxon>
        <taxon>Solanales</taxon>
        <taxon>Solanaceae</taxon>
        <taxon>Solanoideae</taxon>
        <taxon>Hyoscyameae</taxon>
        <taxon>Anisodus</taxon>
    </lineage>
</organism>
<dbReference type="Proteomes" id="UP001152561">
    <property type="component" value="Unassembled WGS sequence"/>
</dbReference>
<feature type="region of interest" description="Disordered" evidence="1">
    <location>
        <begin position="1"/>
        <end position="61"/>
    </location>
</feature>
<protein>
    <submittedName>
        <fullName evidence="2">Uncharacterized protein</fullName>
    </submittedName>
</protein>
<feature type="compositionally biased region" description="Basic and acidic residues" evidence="1">
    <location>
        <begin position="1"/>
        <end position="19"/>
    </location>
</feature>
<feature type="compositionally biased region" description="Polar residues" evidence="1">
    <location>
        <begin position="22"/>
        <end position="31"/>
    </location>
</feature>
<dbReference type="AlphaFoldDB" id="A0A9Q1RNB7"/>
<accession>A0A9Q1RNB7</accession>
<name>A0A9Q1RNB7_9SOLA</name>
<reference evidence="3" key="1">
    <citation type="journal article" date="2023" name="Proc. Natl. Acad. Sci. U.S.A.">
        <title>Genomic and structural basis for evolution of tropane alkaloid biosynthesis.</title>
        <authorList>
            <person name="Wanga Y.-J."/>
            <person name="Taina T."/>
            <person name="Yua J.-Y."/>
            <person name="Lia J."/>
            <person name="Xua B."/>
            <person name="Chenc J."/>
            <person name="D'Auriad J.C."/>
            <person name="Huanga J.-P."/>
            <person name="Huanga S.-X."/>
        </authorList>
    </citation>
    <scope>NUCLEOTIDE SEQUENCE [LARGE SCALE GENOMIC DNA]</scope>
    <source>
        <strain evidence="3">cv. KIB-2019</strain>
    </source>
</reference>
<evidence type="ECO:0000313" key="3">
    <source>
        <dbReference type="Proteomes" id="UP001152561"/>
    </source>
</evidence>
<evidence type="ECO:0000256" key="1">
    <source>
        <dbReference type="SAM" id="MobiDB-lite"/>
    </source>
</evidence>
<comment type="caution">
    <text evidence="2">The sequence shown here is derived from an EMBL/GenBank/DDBJ whole genome shotgun (WGS) entry which is preliminary data.</text>
</comment>
<feature type="compositionally biased region" description="Polar residues" evidence="1">
    <location>
        <begin position="47"/>
        <end position="61"/>
    </location>
</feature>
<dbReference type="EMBL" id="JAJAGQ010000003">
    <property type="protein sequence ID" value="KAJ8568663.1"/>
    <property type="molecule type" value="Genomic_DNA"/>
</dbReference>
<sequence>MHHRQPCKETDQRKAKGKDAGSASTSATKGQQGRGFLIGQPPIINWPTGTTGAQTGSNQSSSNEILLADALGETEFGPVVVQFKEKGGFEGQLENPNITMLGTGFGIRKTTGTLARPNTTVLDAGVGKVAVQQASGSNGKVPGTEVGVQANVAAAPAKDMNVKEGGTTEPTWASISSGKRLIAKGMMLNFEPPTIVEGEKVVVLNKEELEKENATWSAAVIFMLLVRPTIGAIERFLRSNWNFIVNLKFLPY</sequence>
<gene>
    <name evidence="2" type="ORF">K7X08_028196</name>
</gene>
<proteinExistence type="predicted"/>
<keyword evidence="3" id="KW-1185">Reference proteome</keyword>
<dbReference type="PANTHER" id="PTHR33233:SF14">
    <property type="entry name" value="ENDONUCLEASE_EXONUCLEASE_PHOSPHATASE"/>
    <property type="match status" value="1"/>
</dbReference>
<evidence type="ECO:0000313" key="2">
    <source>
        <dbReference type="EMBL" id="KAJ8568663.1"/>
    </source>
</evidence>
<dbReference type="PANTHER" id="PTHR33233">
    <property type="entry name" value="ENDONUCLEASE/EXONUCLEASE/PHOSPHATASE"/>
    <property type="match status" value="1"/>
</dbReference>